<keyword evidence="1" id="KW-0472">Membrane</keyword>
<evidence type="ECO:0000313" key="3">
    <source>
        <dbReference type="EnsemblMetazoa" id="ISCW000416-PA"/>
    </source>
</evidence>
<dbReference type="AlphaFoldDB" id="B7P487"/>
<organism>
    <name type="scientific">Ixodes scapularis</name>
    <name type="common">Black-legged tick</name>
    <name type="synonym">Deer tick</name>
    <dbReference type="NCBI Taxonomy" id="6945"/>
    <lineage>
        <taxon>Eukaryota</taxon>
        <taxon>Metazoa</taxon>
        <taxon>Ecdysozoa</taxon>
        <taxon>Arthropoda</taxon>
        <taxon>Chelicerata</taxon>
        <taxon>Arachnida</taxon>
        <taxon>Acari</taxon>
        <taxon>Parasitiformes</taxon>
        <taxon>Ixodida</taxon>
        <taxon>Ixodoidea</taxon>
        <taxon>Ixodidae</taxon>
        <taxon>Ixodinae</taxon>
        <taxon>Ixodes</taxon>
    </lineage>
</organism>
<protein>
    <submittedName>
        <fullName evidence="2 3">Uncharacterized protein</fullName>
    </submittedName>
</protein>
<dbReference type="EMBL" id="DS634195">
    <property type="protein sequence ID" value="EEC01409.1"/>
    <property type="molecule type" value="Genomic_DNA"/>
</dbReference>
<reference evidence="2 4" key="1">
    <citation type="submission" date="2008-03" db="EMBL/GenBank/DDBJ databases">
        <title>Annotation of Ixodes scapularis.</title>
        <authorList>
            <consortium name="Ixodes scapularis Genome Project Consortium"/>
            <person name="Caler E."/>
            <person name="Hannick L.I."/>
            <person name="Bidwell S."/>
            <person name="Joardar V."/>
            <person name="Thiagarajan M."/>
            <person name="Amedeo P."/>
            <person name="Galinsky K.J."/>
            <person name="Schobel S."/>
            <person name="Inman J."/>
            <person name="Hostetler J."/>
            <person name="Miller J."/>
            <person name="Hammond M."/>
            <person name="Megy K."/>
            <person name="Lawson D."/>
            <person name="Kodira C."/>
            <person name="Sutton G."/>
            <person name="Meyer J."/>
            <person name="Hill C.A."/>
            <person name="Birren B."/>
            <person name="Nene V."/>
            <person name="Collins F."/>
            <person name="Alarcon-Chaidez F."/>
            <person name="Wikel S."/>
            <person name="Strausberg R."/>
        </authorList>
    </citation>
    <scope>NUCLEOTIDE SEQUENCE [LARGE SCALE GENOMIC DNA]</scope>
    <source>
        <strain evidence="4">Wikel</strain>
        <strain evidence="2">Wikel colony</strain>
    </source>
</reference>
<evidence type="ECO:0000313" key="4">
    <source>
        <dbReference type="Proteomes" id="UP000001555"/>
    </source>
</evidence>
<dbReference type="VEuPathDB" id="VectorBase:ISCI000416"/>
<feature type="transmembrane region" description="Helical" evidence="1">
    <location>
        <begin position="13"/>
        <end position="36"/>
    </location>
</feature>
<keyword evidence="1" id="KW-0812">Transmembrane</keyword>
<evidence type="ECO:0000313" key="2">
    <source>
        <dbReference type="EMBL" id="EEC01409.1"/>
    </source>
</evidence>
<sequence length="89" mass="10049">MWNQPELFLYTEMLVVILLAGMLTIVALLMIIFILFKGLGLSWVLGTDDDGAVVVMPLREPHAQGDHRRHMLARGRLNTLPRIHSRGDS</sequence>
<evidence type="ECO:0000256" key="1">
    <source>
        <dbReference type="SAM" id="Phobius"/>
    </source>
</evidence>
<dbReference type="InParanoid" id="B7P487"/>
<accession>B7P487</accession>
<dbReference type="EnsemblMetazoa" id="ISCW000416-RA">
    <property type="protein sequence ID" value="ISCW000416-PA"/>
    <property type="gene ID" value="ISCW000416"/>
</dbReference>
<proteinExistence type="predicted"/>
<keyword evidence="4" id="KW-1185">Reference proteome</keyword>
<dbReference type="PaxDb" id="6945-B7P487"/>
<dbReference type="EMBL" id="ABJB010887766">
    <property type="status" value="NOT_ANNOTATED_CDS"/>
    <property type="molecule type" value="Genomic_DNA"/>
</dbReference>
<keyword evidence="1" id="KW-1133">Transmembrane helix</keyword>
<gene>
    <name evidence="2" type="ORF">IscW_ISCW000416</name>
</gene>
<name>B7P487_IXOSC</name>
<dbReference type="VEuPathDB" id="VectorBase:ISCW000416"/>
<dbReference type="Proteomes" id="UP000001555">
    <property type="component" value="Unassembled WGS sequence"/>
</dbReference>
<dbReference type="HOGENOM" id="CLU_2457260_0_0_1"/>
<reference evidence="3" key="2">
    <citation type="submission" date="2020-05" db="UniProtKB">
        <authorList>
            <consortium name="EnsemblMetazoa"/>
        </authorList>
    </citation>
    <scope>IDENTIFICATION</scope>
    <source>
        <strain evidence="3">wikel</strain>
    </source>
</reference>